<organism evidence="1 2">
    <name type="scientific">Araneus ventricosus</name>
    <name type="common">Orbweaver spider</name>
    <name type="synonym">Epeira ventricosa</name>
    <dbReference type="NCBI Taxonomy" id="182803"/>
    <lineage>
        <taxon>Eukaryota</taxon>
        <taxon>Metazoa</taxon>
        <taxon>Ecdysozoa</taxon>
        <taxon>Arthropoda</taxon>
        <taxon>Chelicerata</taxon>
        <taxon>Arachnida</taxon>
        <taxon>Araneae</taxon>
        <taxon>Araneomorphae</taxon>
        <taxon>Entelegynae</taxon>
        <taxon>Araneoidea</taxon>
        <taxon>Araneidae</taxon>
        <taxon>Araneus</taxon>
    </lineage>
</organism>
<dbReference type="EMBL" id="BGPR01018642">
    <property type="protein sequence ID" value="GBN79725.1"/>
    <property type="molecule type" value="Genomic_DNA"/>
</dbReference>
<comment type="caution">
    <text evidence="1">The sequence shown here is derived from an EMBL/GenBank/DDBJ whole genome shotgun (WGS) entry which is preliminary data.</text>
</comment>
<gene>
    <name evidence="1" type="ORF">AVEN_47249_1</name>
</gene>
<protein>
    <submittedName>
        <fullName evidence="1">Uncharacterized protein</fullName>
    </submittedName>
</protein>
<name>A0A4Y2RXL5_ARAVE</name>
<keyword evidence="2" id="KW-1185">Reference proteome</keyword>
<sequence>MHVDENGDVEGNYTVLALQNAPQNITLKGLGGEKNLSHLMLPMARFQYDGDTGEPVRSRGMFTLLSKSMFVNSEDFYHFIFLRKLDIYDHSTSLKFGHTAPKPVANAKVR</sequence>
<evidence type="ECO:0000313" key="2">
    <source>
        <dbReference type="Proteomes" id="UP000499080"/>
    </source>
</evidence>
<accession>A0A4Y2RXL5</accession>
<dbReference type="Proteomes" id="UP000499080">
    <property type="component" value="Unassembled WGS sequence"/>
</dbReference>
<proteinExistence type="predicted"/>
<dbReference type="OrthoDB" id="6433465at2759"/>
<evidence type="ECO:0000313" key="1">
    <source>
        <dbReference type="EMBL" id="GBN79725.1"/>
    </source>
</evidence>
<dbReference type="AlphaFoldDB" id="A0A4Y2RXL5"/>
<reference evidence="1 2" key="1">
    <citation type="journal article" date="2019" name="Sci. Rep.">
        <title>Orb-weaving spider Araneus ventricosus genome elucidates the spidroin gene catalogue.</title>
        <authorList>
            <person name="Kono N."/>
            <person name="Nakamura H."/>
            <person name="Ohtoshi R."/>
            <person name="Moran D.A.P."/>
            <person name="Shinohara A."/>
            <person name="Yoshida Y."/>
            <person name="Fujiwara M."/>
            <person name="Mori M."/>
            <person name="Tomita M."/>
            <person name="Arakawa K."/>
        </authorList>
    </citation>
    <scope>NUCLEOTIDE SEQUENCE [LARGE SCALE GENOMIC DNA]</scope>
</reference>